<keyword evidence="3" id="KW-0732">Signal</keyword>
<dbReference type="PANTHER" id="PTHR19331:SF22">
    <property type="entry name" value="DELETED IN MALIGNANT BRAIN TUMORS 1 PROTEIN"/>
    <property type="match status" value="1"/>
</dbReference>
<dbReference type="Gene3D" id="3.10.250.10">
    <property type="entry name" value="SRCR-like domain"/>
    <property type="match status" value="4"/>
</dbReference>
<accession>A0A671VT36</accession>
<organism evidence="13 14">
    <name type="scientific">Sparus aurata</name>
    <name type="common">Gilthead sea bream</name>
    <dbReference type="NCBI Taxonomy" id="8175"/>
    <lineage>
        <taxon>Eukaryota</taxon>
        <taxon>Metazoa</taxon>
        <taxon>Chordata</taxon>
        <taxon>Craniata</taxon>
        <taxon>Vertebrata</taxon>
        <taxon>Euteleostomi</taxon>
        <taxon>Actinopterygii</taxon>
        <taxon>Neopterygii</taxon>
        <taxon>Teleostei</taxon>
        <taxon>Neoteleostei</taxon>
        <taxon>Acanthomorphata</taxon>
        <taxon>Eupercaria</taxon>
        <taxon>Spariformes</taxon>
        <taxon>Sparidae</taxon>
        <taxon>Sparus</taxon>
    </lineage>
</organism>
<keyword evidence="4" id="KW-0677">Repeat</keyword>
<evidence type="ECO:0000313" key="14">
    <source>
        <dbReference type="Proteomes" id="UP000472265"/>
    </source>
</evidence>
<dbReference type="PROSITE" id="PS50287">
    <property type="entry name" value="SRCR_2"/>
    <property type="match status" value="4"/>
</dbReference>
<feature type="disulfide bond" evidence="11">
    <location>
        <begin position="251"/>
        <end position="315"/>
    </location>
</feature>
<feature type="domain" description="SRCR" evidence="12">
    <location>
        <begin position="16"/>
        <end position="116"/>
    </location>
</feature>
<feature type="domain" description="SRCR" evidence="12">
    <location>
        <begin position="329"/>
        <end position="426"/>
    </location>
</feature>
<feature type="disulfide bond" evidence="11">
    <location>
        <begin position="54"/>
        <end position="115"/>
    </location>
</feature>
<reference evidence="13" key="3">
    <citation type="submission" date="2025-09" db="UniProtKB">
        <authorList>
            <consortium name="Ensembl"/>
        </authorList>
    </citation>
    <scope>IDENTIFICATION</scope>
</reference>
<evidence type="ECO:0000256" key="6">
    <source>
        <dbReference type="ARBA" id="ARBA00023170"/>
    </source>
</evidence>
<evidence type="ECO:0000313" key="13">
    <source>
        <dbReference type="Ensembl" id="ENSSAUP00010029399.1"/>
    </source>
</evidence>
<dbReference type="InterPro" id="IPR036772">
    <property type="entry name" value="SRCR-like_dom_sf"/>
</dbReference>
<feature type="domain" description="SRCR" evidence="12">
    <location>
        <begin position="119"/>
        <end position="196"/>
    </location>
</feature>
<keyword evidence="14" id="KW-1185">Reference proteome</keyword>
<evidence type="ECO:0000256" key="1">
    <source>
        <dbReference type="ARBA" id="ARBA00004613"/>
    </source>
</evidence>
<evidence type="ECO:0000259" key="12">
    <source>
        <dbReference type="PROSITE" id="PS50287"/>
    </source>
</evidence>
<comment type="caution">
    <text evidence="11">Lacks conserved residue(s) required for the propagation of feature annotation.</text>
</comment>
<name>A0A671VT36_SPAAU</name>
<keyword evidence="2" id="KW-0964">Secreted</keyword>
<evidence type="ECO:0000256" key="9">
    <source>
        <dbReference type="ARBA" id="ARBA00064153"/>
    </source>
</evidence>
<proteinExistence type="predicted"/>
<dbReference type="SUPFAM" id="SSF56487">
    <property type="entry name" value="SRCR-like"/>
    <property type="match status" value="4"/>
</dbReference>
<dbReference type="FunFam" id="3.10.250.10:FF:000007">
    <property type="entry name" value="Soluble scavenger receptor cysteine-rich domain-containing protein SSC5D"/>
    <property type="match status" value="1"/>
</dbReference>
<feature type="disulfide bond" evidence="11">
    <location>
        <begin position="85"/>
        <end position="95"/>
    </location>
</feature>
<evidence type="ECO:0000256" key="2">
    <source>
        <dbReference type="ARBA" id="ARBA00022525"/>
    </source>
</evidence>
<feature type="disulfide bond" evidence="11">
    <location>
        <begin position="41"/>
        <end position="105"/>
    </location>
</feature>
<feature type="disulfide bond" evidence="11">
    <location>
        <begin position="295"/>
        <end position="305"/>
    </location>
</feature>
<evidence type="ECO:0000256" key="4">
    <source>
        <dbReference type="ARBA" id="ARBA00022737"/>
    </source>
</evidence>
<evidence type="ECO:0000256" key="5">
    <source>
        <dbReference type="ARBA" id="ARBA00023157"/>
    </source>
</evidence>
<dbReference type="GO" id="GO:0016020">
    <property type="term" value="C:membrane"/>
    <property type="evidence" value="ECO:0007669"/>
    <property type="project" value="InterPro"/>
</dbReference>
<reference evidence="13" key="1">
    <citation type="submission" date="2021-04" db="EMBL/GenBank/DDBJ databases">
        <authorList>
            <consortium name="Wellcome Sanger Institute Data Sharing"/>
        </authorList>
    </citation>
    <scope>NUCLEOTIDE SEQUENCE [LARGE SCALE GENOMIC DNA]</scope>
</reference>
<evidence type="ECO:0000256" key="7">
    <source>
        <dbReference type="ARBA" id="ARBA00023180"/>
    </source>
</evidence>
<evidence type="ECO:0000256" key="11">
    <source>
        <dbReference type="PROSITE-ProRule" id="PRU00196"/>
    </source>
</evidence>
<dbReference type="FunFam" id="3.10.250.10:FF:000004">
    <property type="entry name" value="Scavenger receptor cysteine-rich type 1 protein M130"/>
    <property type="match status" value="1"/>
</dbReference>
<comment type="subcellular location">
    <subcellularLocation>
        <location evidence="1">Secreted</location>
    </subcellularLocation>
</comment>
<evidence type="ECO:0000256" key="3">
    <source>
        <dbReference type="ARBA" id="ARBA00022729"/>
    </source>
</evidence>
<sequence length="440" mass="48573">MVRLSFLVHLTDSKPLRLMNGTNRCNGRVELFHNGQWGTVCDDRWGMQEAAVVCREMNCGNALSVKHNAFFGRGRDKVWLDDVECSGHEKSLVDCRNRGLGEHNCDHNEDAGVVCSASVRLFNGTNRCSGRVEVSQGGQWWKICNSNWGQEESTRLCKELGCGPPKNSQESFHFGDTRLKGYRITCARNVSSISDCTFQEITETCEGVTLKEIHENAHNNVYIPMLRLVDGTDRCSGRVEVMHGGQWGTVCDDEWDIRDAEVVCRVIDCGTAQTAKTNAFFGPGQGNIWLDDVSCLGNETSLMHCRHPPLGENNCGHGEDAGVVCSANIRLINGTGQCSGRVEFSHGDHWSPTFNFNWGMNEATVVCREMNCGDPVKFTGSYGQGGAQRGYKVSCSGRESSLSQCTLTEYVQTSSDHMEEAAVECSGKTCPDTKRILSEF</sequence>
<keyword evidence="5 11" id="KW-1015">Disulfide bond</keyword>
<keyword evidence="6" id="KW-0675">Receptor</keyword>
<evidence type="ECO:0000256" key="8">
    <source>
        <dbReference type="ARBA" id="ARBA00058074"/>
    </source>
</evidence>
<evidence type="ECO:0000256" key="10">
    <source>
        <dbReference type="ARBA" id="ARBA00069168"/>
    </source>
</evidence>
<dbReference type="AlphaFoldDB" id="A0A671VT36"/>
<dbReference type="FunFam" id="3.10.250.10:FF:000006">
    <property type="entry name" value="neurotrypsin isoform X2"/>
    <property type="match status" value="1"/>
</dbReference>
<protein>
    <recommendedName>
        <fullName evidence="10">Soluble scavenger receptor cysteine-rich domain-containing protein SSC5D</fullName>
    </recommendedName>
</protein>
<dbReference type="SMART" id="SM00202">
    <property type="entry name" value="SR"/>
    <property type="match status" value="4"/>
</dbReference>
<dbReference type="PANTHER" id="PTHR19331">
    <property type="entry name" value="SCAVENGER RECEPTOR DOMAIN-CONTAINING"/>
    <property type="match status" value="1"/>
</dbReference>
<reference evidence="13" key="2">
    <citation type="submission" date="2025-08" db="UniProtKB">
        <authorList>
            <consortium name="Ensembl"/>
        </authorList>
    </citation>
    <scope>IDENTIFICATION</scope>
</reference>
<dbReference type="Pfam" id="PF00530">
    <property type="entry name" value="SRCR"/>
    <property type="match status" value="4"/>
</dbReference>
<feature type="disulfide bond" evidence="11">
    <location>
        <begin position="395"/>
        <end position="405"/>
    </location>
</feature>
<dbReference type="InterPro" id="IPR001190">
    <property type="entry name" value="SRCR"/>
</dbReference>
<feature type="disulfide bond" evidence="11">
    <location>
        <begin position="264"/>
        <end position="325"/>
    </location>
</feature>
<feature type="disulfide bond" evidence="11">
    <location>
        <begin position="186"/>
        <end position="196"/>
    </location>
</feature>
<dbReference type="Ensembl" id="ENSSAUT00010030998.1">
    <property type="protein sequence ID" value="ENSSAUP00010029399.1"/>
    <property type="gene ID" value="ENSSAUG00010012625.1"/>
</dbReference>
<keyword evidence="7" id="KW-0325">Glycoprotein</keyword>
<feature type="domain" description="SRCR" evidence="12">
    <location>
        <begin position="226"/>
        <end position="326"/>
    </location>
</feature>
<dbReference type="PRINTS" id="PR00258">
    <property type="entry name" value="SPERACTRCPTR"/>
</dbReference>
<dbReference type="GeneTree" id="ENSGT00940000163299"/>
<comment type="subunit">
    <text evidence="9">Interacts with LGALS1 and laminin.</text>
</comment>
<dbReference type="OMA" id="RITCARN"/>
<comment type="function">
    <text evidence="8">Binds to extracellular matrix proteins. Binds to pathogen-associated molecular patterns (PAMPs) present on the cell walls of Gram-positive and Gram-negative bacteria and fungi, behaving as a pattern recognition receptor (PRR). Induces bacterial and fungal aggregation and subsequent inhibition of PAMP-induced cytokine release. Does not possess intrinsic bactericidal activity. May play a role in the innate defense and homeostasis of certain epithelial surfaces.</text>
</comment>
<dbReference type="Proteomes" id="UP000472265">
    <property type="component" value="Chromosome 22"/>
</dbReference>